<evidence type="ECO:0000313" key="1">
    <source>
        <dbReference type="EMBL" id="APT60164.1"/>
    </source>
</evidence>
<evidence type="ECO:0000313" key="2">
    <source>
        <dbReference type="Proteomes" id="UP000185494"/>
    </source>
</evidence>
<dbReference type="Proteomes" id="UP000185494">
    <property type="component" value="Chromosome 1"/>
</dbReference>
<sequence>MHLTPEHKVTLQACGYQVLAATPEQLQRLTQQRRVFASCGGSVVVRRADGFLETHATLAAMLEQHAQARDLVMDAGVRLPNIVE</sequence>
<dbReference type="KEGG" id="rgi:RGI145_22720"/>
<protein>
    <submittedName>
        <fullName evidence="1">Uncharacterized protein</fullName>
    </submittedName>
</protein>
<keyword evidence="1" id="KW-0614">Plasmid</keyword>
<organism evidence="1 2">
    <name type="scientific">Roseomonas gilardii</name>
    <dbReference type="NCBI Taxonomy" id="257708"/>
    <lineage>
        <taxon>Bacteria</taxon>
        <taxon>Pseudomonadati</taxon>
        <taxon>Pseudomonadota</taxon>
        <taxon>Alphaproteobacteria</taxon>
        <taxon>Acetobacterales</taxon>
        <taxon>Roseomonadaceae</taxon>
        <taxon>Roseomonas</taxon>
    </lineage>
</organism>
<reference evidence="1 2" key="1">
    <citation type="submission" date="2016-05" db="EMBL/GenBank/DDBJ databases">
        <title>Complete Genome and Methylome Analysis of Psychrotrophic Bacterial Isolates from Antarctic Lake Untersee.</title>
        <authorList>
            <person name="Fomenkov A."/>
            <person name="Akimov V.N."/>
            <person name="Vasilyeva L.V."/>
            <person name="Andersen D."/>
            <person name="Vincze T."/>
            <person name="Roberts R.J."/>
        </authorList>
    </citation>
    <scope>NUCLEOTIDE SEQUENCE [LARGE SCALE GENOMIC DNA]</scope>
    <source>
        <strain evidence="1 2">U14-5</strain>
        <plasmid evidence="2">Plasmid 1</plasmid>
    </source>
</reference>
<name>A0A1L7AN92_9PROT</name>
<gene>
    <name evidence="1" type="ORF">RGI145_22720</name>
</gene>
<dbReference type="AlphaFoldDB" id="A0A1L7AN92"/>
<geneLocation type="plasmid" evidence="1 2">
    <name>1</name>
</geneLocation>
<proteinExistence type="predicted"/>
<dbReference type="EMBL" id="CP015585">
    <property type="protein sequence ID" value="APT60164.1"/>
    <property type="molecule type" value="Genomic_DNA"/>
</dbReference>
<accession>A0A1L7AN92</accession>